<reference evidence="1 2" key="1">
    <citation type="submission" date="2018-09" db="EMBL/GenBank/DDBJ databases">
        <title>Murine metabolic-syndrome-specific gut microbial biobank.</title>
        <authorList>
            <person name="Liu C."/>
        </authorList>
    </citation>
    <scope>NUCLEOTIDE SEQUENCE [LARGE SCALE GENOMIC DNA]</scope>
    <source>
        <strain evidence="1 2">0.1xD8-82</strain>
    </source>
</reference>
<evidence type="ECO:0000313" key="1">
    <source>
        <dbReference type="EMBL" id="RKI90478.1"/>
    </source>
</evidence>
<protein>
    <submittedName>
        <fullName evidence="1">Uncharacterized protein</fullName>
    </submittedName>
</protein>
<evidence type="ECO:0000313" key="2">
    <source>
        <dbReference type="Proteomes" id="UP000280696"/>
    </source>
</evidence>
<dbReference type="Proteomes" id="UP000280696">
    <property type="component" value="Unassembled WGS sequence"/>
</dbReference>
<dbReference type="GO" id="GO:0003677">
    <property type="term" value="F:DNA binding"/>
    <property type="evidence" value="ECO:0007669"/>
    <property type="project" value="InterPro"/>
</dbReference>
<sequence length="196" mass="22613">MASVEERLREYNQSDPFKRAMKELAKNRKLTLDAAEKAIGLEADFTEQVDRGIKKLTLEDVIKISKYFNTTMESVLNGGNAEINVENRYHEDKLSSQYFAECVRTYIRLLDDKCRSLHFKGLMDDDIAQTKAELSRKEVRLAQRYNTYMEDIERQVIQPMDASNCCDEVLINELVKRGFKVEKGNGNGKKTNKSGR</sequence>
<proteinExistence type="predicted"/>
<gene>
    <name evidence="1" type="ORF">D7V94_13705</name>
</gene>
<keyword evidence="2" id="KW-1185">Reference proteome</keyword>
<comment type="caution">
    <text evidence="1">The sequence shown here is derived from an EMBL/GenBank/DDBJ whole genome shotgun (WGS) entry which is preliminary data.</text>
</comment>
<organism evidence="1 2">
    <name type="scientific">Parablautia intestinalis</name>
    <dbReference type="NCBI Taxonomy" id="2320100"/>
    <lineage>
        <taxon>Bacteria</taxon>
        <taxon>Bacillati</taxon>
        <taxon>Bacillota</taxon>
        <taxon>Clostridia</taxon>
        <taxon>Lachnospirales</taxon>
        <taxon>Lachnospiraceae</taxon>
        <taxon>Parablautia</taxon>
    </lineage>
</organism>
<dbReference type="RefSeq" id="WP_120470703.1">
    <property type="nucleotide sequence ID" value="NZ_RAYQ01000014.1"/>
</dbReference>
<dbReference type="InterPro" id="IPR010982">
    <property type="entry name" value="Lambda_DNA-bd_dom_sf"/>
</dbReference>
<dbReference type="Gene3D" id="1.10.260.40">
    <property type="entry name" value="lambda repressor-like DNA-binding domains"/>
    <property type="match status" value="1"/>
</dbReference>
<name>A0A3A9AGS2_9FIRM</name>
<accession>A0A3A9AGS2</accession>
<dbReference type="AlphaFoldDB" id="A0A3A9AGS2"/>
<dbReference type="EMBL" id="RAYQ01000014">
    <property type="protein sequence ID" value="RKI90478.1"/>
    <property type="molecule type" value="Genomic_DNA"/>
</dbReference>